<dbReference type="STRING" id="15368.A0A2K2DB36"/>
<evidence type="ECO:0000259" key="1">
    <source>
        <dbReference type="Pfam" id="PF03372"/>
    </source>
</evidence>
<dbReference type="EMBL" id="CM000881">
    <property type="protein sequence ID" value="PNT71493.1"/>
    <property type="molecule type" value="Genomic_DNA"/>
</dbReference>
<dbReference type="SUPFAM" id="SSF56219">
    <property type="entry name" value="DNase I-like"/>
    <property type="match status" value="1"/>
</dbReference>
<protein>
    <recommendedName>
        <fullName evidence="1">Endonuclease/exonuclease/phosphatase domain-containing protein</fullName>
    </recommendedName>
</protein>
<accession>A0A2K2DB36</accession>
<dbReference type="Proteomes" id="UP000008810">
    <property type="component" value="Chromosome 2"/>
</dbReference>
<dbReference type="Pfam" id="PF03372">
    <property type="entry name" value="Exo_endo_phos"/>
    <property type="match status" value="1"/>
</dbReference>
<dbReference type="InterPro" id="IPR005135">
    <property type="entry name" value="Endo/exonuclease/phosphatase"/>
</dbReference>
<evidence type="ECO:0000313" key="4">
    <source>
        <dbReference type="Proteomes" id="UP000008810"/>
    </source>
</evidence>
<dbReference type="GO" id="GO:0003824">
    <property type="term" value="F:catalytic activity"/>
    <property type="evidence" value="ECO:0007669"/>
    <property type="project" value="InterPro"/>
</dbReference>
<reference evidence="2" key="2">
    <citation type="submission" date="2017-06" db="EMBL/GenBank/DDBJ databases">
        <title>WGS assembly of Brachypodium distachyon.</title>
        <authorList>
            <consortium name="The International Brachypodium Initiative"/>
            <person name="Lucas S."/>
            <person name="Harmon-Smith M."/>
            <person name="Lail K."/>
            <person name="Tice H."/>
            <person name="Grimwood J."/>
            <person name="Bruce D."/>
            <person name="Barry K."/>
            <person name="Shu S."/>
            <person name="Lindquist E."/>
            <person name="Wang M."/>
            <person name="Pitluck S."/>
            <person name="Vogel J.P."/>
            <person name="Garvin D.F."/>
            <person name="Mockler T.C."/>
            <person name="Schmutz J."/>
            <person name="Rokhsar D."/>
            <person name="Bevan M.W."/>
        </authorList>
    </citation>
    <scope>NUCLEOTIDE SEQUENCE</scope>
    <source>
        <strain evidence="2">Bd21</strain>
    </source>
</reference>
<reference evidence="3" key="3">
    <citation type="submission" date="2018-08" db="UniProtKB">
        <authorList>
            <consortium name="EnsemblPlants"/>
        </authorList>
    </citation>
    <scope>IDENTIFICATION</scope>
    <source>
        <strain evidence="3">cv. Bd21</strain>
    </source>
</reference>
<dbReference type="Gene3D" id="3.60.10.10">
    <property type="entry name" value="Endonuclease/exonuclease/phosphatase"/>
    <property type="match status" value="1"/>
</dbReference>
<evidence type="ECO:0000313" key="2">
    <source>
        <dbReference type="EMBL" id="PNT71493.1"/>
    </source>
</evidence>
<dbReference type="AlphaFoldDB" id="A0A2K2DB36"/>
<organism evidence="2">
    <name type="scientific">Brachypodium distachyon</name>
    <name type="common">Purple false brome</name>
    <name type="synonym">Trachynia distachya</name>
    <dbReference type="NCBI Taxonomy" id="15368"/>
    <lineage>
        <taxon>Eukaryota</taxon>
        <taxon>Viridiplantae</taxon>
        <taxon>Streptophyta</taxon>
        <taxon>Embryophyta</taxon>
        <taxon>Tracheophyta</taxon>
        <taxon>Spermatophyta</taxon>
        <taxon>Magnoliopsida</taxon>
        <taxon>Liliopsida</taxon>
        <taxon>Poales</taxon>
        <taxon>Poaceae</taxon>
        <taxon>BOP clade</taxon>
        <taxon>Pooideae</taxon>
        <taxon>Stipodae</taxon>
        <taxon>Brachypodieae</taxon>
        <taxon>Brachypodium</taxon>
    </lineage>
</organism>
<proteinExistence type="predicted"/>
<keyword evidence="4" id="KW-1185">Reference proteome</keyword>
<sequence>MKILSWNCWGVGQPRTVQELVHLVQVHRPKVVFLSETRQPCKVVENLKWRLGLRNVIIFKGRGKGGGLAVFWDESVQLDLIKLSHRHINVIIYELPNGTKWRSTFVYGEPCSQMRANMWELLRRIKNMRTEPRCMIGDFNECMWQSEHWSNRHRNKKQMKEFREVLSDFDVFDIGFEGTPWTFDNKHMGAKNVKVRLDRAIASDSWSRIFPEARLRHLVSSRSDHCPILLSLVKDSDNPLTPFSK</sequence>
<reference evidence="2 3" key="1">
    <citation type="journal article" date="2010" name="Nature">
        <title>Genome sequencing and analysis of the model grass Brachypodium distachyon.</title>
        <authorList>
            <consortium name="International Brachypodium Initiative"/>
        </authorList>
    </citation>
    <scope>NUCLEOTIDE SEQUENCE [LARGE SCALE GENOMIC DNA]</scope>
    <source>
        <strain evidence="2 3">Bd21</strain>
    </source>
</reference>
<dbReference type="Gramene" id="PNT71493">
    <property type="protein sequence ID" value="PNT71493"/>
    <property type="gene ID" value="BRADI_2g28415v3"/>
</dbReference>
<dbReference type="InParanoid" id="A0A2K2DB36"/>
<dbReference type="EnsemblPlants" id="PNT71493">
    <property type="protein sequence ID" value="PNT71493"/>
    <property type="gene ID" value="BRADI_2g28415v3"/>
</dbReference>
<gene>
    <name evidence="2" type="ORF">BRADI_2g28415v3</name>
</gene>
<dbReference type="PANTHER" id="PTHR35218">
    <property type="entry name" value="RNASE H DOMAIN-CONTAINING PROTEIN"/>
    <property type="match status" value="1"/>
</dbReference>
<name>A0A2K2DB36_BRADI</name>
<evidence type="ECO:0000313" key="3">
    <source>
        <dbReference type="EnsemblPlants" id="PNT71493"/>
    </source>
</evidence>
<dbReference type="InterPro" id="IPR036691">
    <property type="entry name" value="Endo/exonu/phosph_ase_sf"/>
</dbReference>
<feature type="domain" description="Endonuclease/exonuclease/phosphatase" evidence="1">
    <location>
        <begin position="4"/>
        <end position="225"/>
    </location>
</feature>
<dbReference type="OrthoDB" id="694018at2759"/>
<dbReference type="PANTHER" id="PTHR35218:SF9">
    <property type="entry name" value="ENDONUCLEASE_EXONUCLEASE_PHOSPHATASE DOMAIN-CONTAINING PROTEIN"/>
    <property type="match status" value="1"/>
</dbReference>